<dbReference type="EMBL" id="JBHTLY010000005">
    <property type="protein sequence ID" value="MFD1202477.1"/>
    <property type="molecule type" value="Genomic_DNA"/>
</dbReference>
<reference evidence="3" key="1">
    <citation type="journal article" date="2019" name="Int. J. Syst. Evol. Microbiol.">
        <title>The Global Catalogue of Microorganisms (GCM) 10K type strain sequencing project: providing services to taxonomists for standard genome sequencing and annotation.</title>
        <authorList>
            <consortium name="The Broad Institute Genomics Platform"/>
            <consortium name="The Broad Institute Genome Sequencing Center for Infectious Disease"/>
            <person name="Wu L."/>
            <person name="Ma J."/>
        </authorList>
    </citation>
    <scope>NUCLEOTIDE SEQUENCE [LARGE SCALE GENOMIC DNA]</scope>
    <source>
        <strain evidence="3">CCUG 50213</strain>
    </source>
</reference>
<dbReference type="Proteomes" id="UP001597181">
    <property type="component" value="Unassembled WGS sequence"/>
</dbReference>
<dbReference type="Gene3D" id="3.30.530.20">
    <property type="match status" value="1"/>
</dbReference>
<dbReference type="RefSeq" id="WP_343960445.1">
    <property type="nucleotide sequence ID" value="NZ_BAAAKZ010000008.1"/>
</dbReference>
<keyword evidence="3" id="KW-1185">Reference proteome</keyword>
<dbReference type="InterPro" id="IPR023393">
    <property type="entry name" value="START-like_dom_sf"/>
</dbReference>
<feature type="region of interest" description="Disordered" evidence="1">
    <location>
        <begin position="184"/>
        <end position="264"/>
    </location>
</feature>
<dbReference type="SUPFAM" id="SSF55961">
    <property type="entry name" value="Bet v1-like"/>
    <property type="match status" value="1"/>
</dbReference>
<feature type="compositionally biased region" description="Pro residues" evidence="1">
    <location>
        <begin position="235"/>
        <end position="245"/>
    </location>
</feature>
<protein>
    <submittedName>
        <fullName evidence="2">SRPBCC family protein</fullName>
    </submittedName>
</protein>
<comment type="caution">
    <text evidence="2">The sequence shown here is derived from an EMBL/GenBank/DDBJ whole genome shotgun (WGS) entry which is preliminary data.</text>
</comment>
<name>A0ABW3TPU8_9MICO</name>
<evidence type="ECO:0000313" key="3">
    <source>
        <dbReference type="Proteomes" id="UP001597181"/>
    </source>
</evidence>
<organism evidence="2 3">
    <name type="scientific">Leucobacter albus</name>
    <dbReference type="NCBI Taxonomy" id="272210"/>
    <lineage>
        <taxon>Bacteria</taxon>
        <taxon>Bacillati</taxon>
        <taxon>Actinomycetota</taxon>
        <taxon>Actinomycetes</taxon>
        <taxon>Micrococcales</taxon>
        <taxon>Microbacteriaceae</taxon>
        <taxon>Leucobacter</taxon>
    </lineage>
</organism>
<sequence length="264" mass="29173">MSRTPAGRRDRALYVEIFIAAPMERVWELTQDPVQHARWDGRFSAIRPTRLRADGAQEFRYELGLGVHTIRGTGVSLGEKRAKGGSRTSALLFTTADALSPLGTGRGYWRYLPERGGVRFITGYDYAPGWGWLGRVLDPIVTRRFVWWLTAWSFDRLRIWAESGIEPERIGWWRGWLGGTRARAANCRSRPEREPRAPAGAARGRGDGGSHGVGPRVGGVMADAPAALAGLSLTDPPPTTPPHAPPSRRAEQPTTRPRTGDSER</sequence>
<proteinExistence type="predicted"/>
<evidence type="ECO:0000313" key="2">
    <source>
        <dbReference type="EMBL" id="MFD1202477.1"/>
    </source>
</evidence>
<accession>A0ABW3TPU8</accession>
<gene>
    <name evidence="2" type="ORF">ACFQ3U_11290</name>
</gene>
<evidence type="ECO:0000256" key="1">
    <source>
        <dbReference type="SAM" id="MobiDB-lite"/>
    </source>
</evidence>
<feature type="compositionally biased region" description="Gly residues" evidence="1">
    <location>
        <begin position="207"/>
        <end position="217"/>
    </location>
</feature>